<organism evidence="1 2">
    <name type="scientific">Lactococcus lactis</name>
    <dbReference type="NCBI Taxonomy" id="1358"/>
    <lineage>
        <taxon>Bacteria</taxon>
        <taxon>Bacillati</taxon>
        <taxon>Bacillota</taxon>
        <taxon>Bacilli</taxon>
        <taxon>Lactobacillales</taxon>
        <taxon>Streptococcaceae</taxon>
        <taxon>Lactococcus</taxon>
    </lineage>
</organism>
<accession>A0A9X4NF92</accession>
<protein>
    <submittedName>
        <fullName evidence="1">Uncharacterized protein</fullName>
    </submittedName>
</protein>
<sequence>MQELILNKPDFKYKEYIEELLKLDGKDNEVHIVYDLKFLTPFTSLLVSSFLNNQKFSVSHTIGQSGGESYAYAQNFNFFHFAESSTNFEERNTNYSGAYTPIMKTIMTDYFRGQENIAESVSKKIAKVLSCDNTDIEELFFYIISELLRNIPEHSQSFDAWHCSQHWTHGNYIESEIALIDYGIGYRESLNFKESREIEDDVEAMKEALKPGVTSGITEFSHLRENEDESYLNSGYGLYVVTELCKKFDGSYVIISKSAIATPNKISTLGNGQEFPGTAIKIKIKVPKDLTKEEFKEKISDIVKDGEKLSQSIYGALNTASKKSKSILFMK</sequence>
<name>A0A9X4NF92_9LACT</name>
<proteinExistence type="predicted"/>
<reference evidence="1" key="1">
    <citation type="submission" date="2022-10" db="EMBL/GenBank/DDBJ databases">
        <authorList>
            <person name="Turner M.S."/>
            <person name="Huang W."/>
        </authorList>
    </citation>
    <scope>NUCLEOTIDE SEQUENCE</scope>
    <source>
        <strain evidence="1">581</strain>
    </source>
</reference>
<dbReference type="InterPro" id="IPR036890">
    <property type="entry name" value="HATPase_C_sf"/>
</dbReference>
<evidence type="ECO:0000313" key="2">
    <source>
        <dbReference type="Proteomes" id="UP001152656"/>
    </source>
</evidence>
<dbReference type="SUPFAM" id="SSF55874">
    <property type="entry name" value="ATPase domain of HSP90 chaperone/DNA topoisomerase II/histidine kinase"/>
    <property type="match status" value="1"/>
</dbReference>
<gene>
    <name evidence="1" type="ORF">OGZ39_11995</name>
</gene>
<reference evidence="1" key="2">
    <citation type="journal article" date="2023" name="Food Microbiol.">
        <title>Evaluation of the fermentation potential of lactic acid bacteria isolated from herbs, fruits and vegetables as starter cultures in nut-based milk alternatives.</title>
        <authorList>
            <person name="Huang W."/>
            <person name="Dong A."/>
            <person name="Pham H.T."/>
            <person name="Zhou C."/>
            <person name="Huo Z."/>
            <person name="Watjen A.P."/>
            <person name="Prakash S."/>
            <person name="Bang-Berthelsen C.H."/>
            <person name="Turner M.S."/>
        </authorList>
    </citation>
    <scope>NUCLEOTIDE SEQUENCE</scope>
    <source>
        <strain evidence="1">581</strain>
    </source>
</reference>
<comment type="caution">
    <text evidence="1">The sequence shown here is derived from an EMBL/GenBank/DDBJ whole genome shotgun (WGS) entry which is preliminary data.</text>
</comment>
<dbReference type="Proteomes" id="UP001152656">
    <property type="component" value="Unassembled WGS sequence"/>
</dbReference>
<dbReference type="AlphaFoldDB" id="A0A9X4NF92"/>
<evidence type="ECO:0000313" key="1">
    <source>
        <dbReference type="EMBL" id="MDG4982359.1"/>
    </source>
</evidence>
<dbReference type="RefSeq" id="WP_136122617.1">
    <property type="nucleotide sequence ID" value="NZ_JAOWLP010000016.1"/>
</dbReference>
<dbReference type="EMBL" id="JAOWLP010000016">
    <property type="protein sequence ID" value="MDG4982359.1"/>
    <property type="molecule type" value="Genomic_DNA"/>
</dbReference>